<dbReference type="PANTHER" id="PTHR30472">
    <property type="entry name" value="FERRIC ENTEROBACTIN TRANSPORT SYSTEM PERMEASE PROTEIN"/>
    <property type="match status" value="1"/>
</dbReference>
<dbReference type="HOGENOM" id="CLU_013016_0_1_4"/>
<keyword evidence="10" id="KW-1185">Reference proteome</keyword>
<dbReference type="Proteomes" id="UP000008291">
    <property type="component" value="Chromosome"/>
</dbReference>
<evidence type="ECO:0000256" key="6">
    <source>
        <dbReference type="ARBA" id="ARBA00022989"/>
    </source>
</evidence>
<dbReference type="SUPFAM" id="SSF81345">
    <property type="entry name" value="ABC transporter involved in vitamin B12 uptake, BtuC"/>
    <property type="match status" value="1"/>
</dbReference>
<feature type="transmembrane region" description="Helical" evidence="8">
    <location>
        <begin position="198"/>
        <end position="219"/>
    </location>
</feature>
<reference evidence="9 10" key="1">
    <citation type="journal article" date="2006" name="J. Bacteriol.">
        <title>The genome sequence of the obligately chemolithoautotrophic, facultatively anaerobic bacterium Thiobacillus denitrificans.</title>
        <authorList>
            <person name="Beller H.R."/>
            <person name="Chain P.S."/>
            <person name="Letain T.E."/>
            <person name="Chakicherla A."/>
            <person name="Larimer F.W."/>
            <person name="Richardson P.M."/>
            <person name="Coleman M.A."/>
            <person name="Wood A.P."/>
            <person name="Kelly D.P."/>
        </authorList>
    </citation>
    <scope>NUCLEOTIDE SEQUENCE [LARGE SCALE GENOMIC DNA]</scope>
    <source>
        <strain evidence="9 10">ATCC 25259</strain>
    </source>
</reference>
<dbReference type="GO" id="GO:0022857">
    <property type="term" value="F:transmembrane transporter activity"/>
    <property type="evidence" value="ECO:0007669"/>
    <property type="project" value="InterPro"/>
</dbReference>
<evidence type="ECO:0000256" key="2">
    <source>
        <dbReference type="ARBA" id="ARBA00007935"/>
    </source>
</evidence>
<accession>Q3SH88</accession>
<dbReference type="AlphaFoldDB" id="Q3SH88"/>
<evidence type="ECO:0000256" key="3">
    <source>
        <dbReference type="ARBA" id="ARBA00022448"/>
    </source>
</evidence>
<evidence type="ECO:0000313" key="10">
    <source>
        <dbReference type="Proteomes" id="UP000008291"/>
    </source>
</evidence>
<dbReference type="Pfam" id="PF01032">
    <property type="entry name" value="FecCD"/>
    <property type="match status" value="1"/>
</dbReference>
<dbReference type="EMBL" id="CP000116">
    <property type="protein sequence ID" value="AAZ98001.1"/>
    <property type="molecule type" value="Genomic_DNA"/>
</dbReference>
<organism evidence="9 10">
    <name type="scientific">Thiobacillus denitrificans (strain ATCC 25259 / T1)</name>
    <dbReference type="NCBI Taxonomy" id="292415"/>
    <lineage>
        <taxon>Bacteria</taxon>
        <taxon>Pseudomonadati</taxon>
        <taxon>Pseudomonadota</taxon>
        <taxon>Betaproteobacteria</taxon>
        <taxon>Nitrosomonadales</taxon>
        <taxon>Thiobacillaceae</taxon>
        <taxon>Thiobacillus</taxon>
    </lineage>
</organism>
<keyword evidence="3" id="KW-0813">Transport</keyword>
<feature type="transmembrane region" description="Helical" evidence="8">
    <location>
        <begin position="167"/>
        <end position="186"/>
    </location>
</feature>
<feature type="transmembrane region" description="Helical" evidence="8">
    <location>
        <begin position="225"/>
        <end position="243"/>
    </location>
</feature>
<keyword evidence="4" id="KW-1003">Cell membrane</keyword>
<keyword evidence="5 8" id="KW-0812">Transmembrane</keyword>
<feature type="transmembrane region" description="Helical" evidence="8">
    <location>
        <begin position="68"/>
        <end position="90"/>
    </location>
</feature>
<sequence length="246" mass="25055">MQTLFRNPLAEPYLLGVSGGAGLLALLGMAAGLAWPWISLLAFAGSLLALALAAALGGRLLARDHTPLLLAGVMLAAGFGALIALVLSVAPAERLPGMLFFLMGDLAWVGYPALLWAVLALALAVALALAARLDVLQLAPLKAASLGVAVAPTRWTLFALAGACTALVVAQAGSIGFVGLMVPHALRRLGFSGHRLLLPAAALGGGSLLVLADALARTLIAPRELPVGVLTALLGVPLMLWLLRKP</sequence>
<feature type="transmembrane region" description="Helical" evidence="8">
    <location>
        <begin position="110"/>
        <end position="131"/>
    </location>
</feature>
<evidence type="ECO:0000256" key="5">
    <source>
        <dbReference type="ARBA" id="ARBA00022692"/>
    </source>
</evidence>
<evidence type="ECO:0000256" key="8">
    <source>
        <dbReference type="SAM" id="Phobius"/>
    </source>
</evidence>
<evidence type="ECO:0000256" key="7">
    <source>
        <dbReference type="ARBA" id="ARBA00023136"/>
    </source>
</evidence>
<dbReference type="eggNOG" id="COG0609">
    <property type="taxonomic scope" value="Bacteria"/>
</dbReference>
<dbReference type="GO" id="GO:0005886">
    <property type="term" value="C:plasma membrane"/>
    <property type="evidence" value="ECO:0007669"/>
    <property type="project" value="UniProtKB-SubCell"/>
</dbReference>
<gene>
    <name evidence="9" type="ordered locus">Tbd_2048</name>
</gene>
<proteinExistence type="inferred from homology"/>
<dbReference type="InterPro" id="IPR000522">
    <property type="entry name" value="ABC_transptr_permease_BtuC"/>
</dbReference>
<comment type="similarity">
    <text evidence="2">Belongs to the binding-protein-dependent transport system permease family. FecCD subfamily.</text>
</comment>
<dbReference type="STRING" id="292415.Tbd_2048"/>
<feature type="transmembrane region" description="Helical" evidence="8">
    <location>
        <begin position="37"/>
        <end position="56"/>
    </location>
</feature>
<feature type="transmembrane region" description="Helical" evidence="8">
    <location>
        <begin position="12"/>
        <end position="31"/>
    </location>
</feature>
<keyword evidence="6 8" id="KW-1133">Transmembrane helix</keyword>
<comment type="subcellular location">
    <subcellularLocation>
        <location evidence="1">Cell membrane</location>
        <topology evidence="1">Multi-pass membrane protein</topology>
    </subcellularLocation>
</comment>
<dbReference type="InterPro" id="IPR037294">
    <property type="entry name" value="ABC_BtuC-like"/>
</dbReference>
<evidence type="ECO:0000256" key="4">
    <source>
        <dbReference type="ARBA" id="ARBA00022475"/>
    </source>
</evidence>
<evidence type="ECO:0000256" key="1">
    <source>
        <dbReference type="ARBA" id="ARBA00004651"/>
    </source>
</evidence>
<evidence type="ECO:0000313" key="9">
    <source>
        <dbReference type="EMBL" id="AAZ98001.1"/>
    </source>
</evidence>
<dbReference type="PANTHER" id="PTHR30472:SF25">
    <property type="entry name" value="ABC TRANSPORTER PERMEASE PROTEIN MJ0876-RELATED"/>
    <property type="match status" value="1"/>
</dbReference>
<protein>
    <submittedName>
        <fullName evidence="9">Putative transmembrane ABC transporter permease</fullName>
    </submittedName>
</protein>
<dbReference type="Gene3D" id="1.10.3470.10">
    <property type="entry name" value="ABC transporter involved in vitamin B12 uptake, BtuC"/>
    <property type="match status" value="1"/>
</dbReference>
<name>Q3SH88_THIDA</name>
<dbReference type="KEGG" id="tbd:Tbd_2048"/>
<keyword evidence="7 8" id="KW-0472">Membrane</keyword>